<feature type="non-terminal residue" evidence="2">
    <location>
        <position position="138"/>
    </location>
</feature>
<organism evidence="2 3">
    <name type="scientific">Aureobasidium melanogenum</name>
    <name type="common">Aureobasidium pullulans var. melanogenum</name>
    <dbReference type="NCBI Taxonomy" id="46634"/>
    <lineage>
        <taxon>Eukaryota</taxon>
        <taxon>Fungi</taxon>
        <taxon>Dikarya</taxon>
        <taxon>Ascomycota</taxon>
        <taxon>Pezizomycotina</taxon>
        <taxon>Dothideomycetes</taxon>
        <taxon>Dothideomycetidae</taxon>
        <taxon>Dothideales</taxon>
        <taxon>Saccotheciaceae</taxon>
        <taxon>Aureobasidium</taxon>
    </lineage>
</organism>
<sequence length="138" mass="15885">MINSTDQMYEDDETMTISSTGMMTPTKTTICQSPGQELQNPTIMILVSVRNQKGHVRKDVQVKMRRSMAFRELVTLLKTRFDQSENFGLEIELASQRITMPEYAHVFDSDTPASLKLGDRRNFVFRKPDFEAIDMSKI</sequence>
<reference evidence="2" key="1">
    <citation type="journal article" date="2021" name="J Fungi (Basel)">
        <title>Virulence traits and population genomics of the black yeast Aureobasidium melanogenum.</title>
        <authorList>
            <person name="Cernosa A."/>
            <person name="Sun X."/>
            <person name="Gostincar C."/>
            <person name="Fang C."/>
            <person name="Gunde-Cimerman N."/>
            <person name="Song Z."/>
        </authorList>
    </citation>
    <scope>NUCLEOTIDE SEQUENCE</scope>
    <source>
        <strain evidence="2">EXF-9911</strain>
    </source>
</reference>
<feature type="region of interest" description="Disordered" evidence="1">
    <location>
        <begin position="1"/>
        <end position="24"/>
    </location>
</feature>
<comment type="caution">
    <text evidence="2">The sequence shown here is derived from an EMBL/GenBank/DDBJ whole genome shotgun (WGS) entry which is preliminary data.</text>
</comment>
<evidence type="ECO:0000256" key="1">
    <source>
        <dbReference type="SAM" id="MobiDB-lite"/>
    </source>
</evidence>
<dbReference type="OrthoDB" id="3945387at2759"/>
<evidence type="ECO:0000313" key="2">
    <source>
        <dbReference type="EMBL" id="KAG9697097.1"/>
    </source>
</evidence>
<protein>
    <submittedName>
        <fullName evidence="2">Uncharacterized protein</fullName>
    </submittedName>
</protein>
<accession>A0A9P8EQS6</accession>
<dbReference type="EMBL" id="JAHFXF010000085">
    <property type="protein sequence ID" value="KAG9697097.1"/>
    <property type="molecule type" value="Genomic_DNA"/>
</dbReference>
<evidence type="ECO:0000313" key="3">
    <source>
        <dbReference type="Proteomes" id="UP000779574"/>
    </source>
</evidence>
<reference evidence="2" key="2">
    <citation type="submission" date="2021-08" db="EMBL/GenBank/DDBJ databases">
        <authorList>
            <person name="Gostincar C."/>
            <person name="Sun X."/>
            <person name="Song Z."/>
            <person name="Gunde-Cimerman N."/>
        </authorList>
    </citation>
    <scope>NUCLEOTIDE SEQUENCE</scope>
    <source>
        <strain evidence="2">EXF-9911</strain>
    </source>
</reference>
<proteinExistence type="predicted"/>
<feature type="compositionally biased region" description="Polar residues" evidence="1">
    <location>
        <begin position="15"/>
        <end position="24"/>
    </location>
</feature>
<dbReference type="Proteomes" id="UP000779574">
    <property type="component" value="Unassembled WGS sequence"/>
</dbReference>
<name>A0A9P8EQS6_AURME</name>
<gene>
    <name evidence="2" type="ORF">KCU76_g3273</name>
</gene>
<dbReference type="AlphaFoldDB" id="A0A9P8EQS6"/>